<reference evidence="1" key="1">
    <citation type="submission" date="2023-06" db="EMBL/GenBank/DDBJ databases">
        <title>Genome-scale phylogeny and comparative genomics of the fungal order Sordariales.</title>
        <authorList>
            <consortium name="Lawrence Berkeley National Laboratory"/>
            <person name="Hensen N."/>
            <person name="Bonometti L."/>
            <person name="Westerberg I."/>
            <person name="Brannstrom I.O."/>
            <person name="Guillou S."/>
            <person name="Cros-Aarteil S."/>
            <person name="Calhoun S."/>
            <person name="Haridas S."/>
            <person name="Kuo A."/>
            <person name="Mondo S."/>
            <person name="Pangilinan J."/>
            <person name="Riley R."/>
            <person name="Labutti K."/>
            <person name="Andreopoulos B."/>
            <person name="Lipzen A."/>
            <person name="Chen C."/>
            <person name="Yanf M."/>
            <person name="Daum C."/>
            <person name="Ng V."/>
            <person name="Clum A."/>
            <person name="Steindorff A."/>
            <person name="Ohm R."/>
            <person name="Martin F."/>
            <person name="Silar P."/>
            <person name="Natvig D."/>
            <person name="Lalanne C."/>
            <person name="Gautier V."/>
            <person name="Ament-Velasquez S.L."/>
            <person name="Kruys A."/>
            <person name="Hutchinson M.I."/>
            <person name="Powell A.J."/>
            <person name="Barry K."/>
            <person name="Miller A.N."/>
            <person name="Grigoriev I.V."/>
            <person name="Debuchy R."/>
            <person name="Gladieux P."/>
            <person name="Thoren M.H."/>
            <person name="Johannesson H."/>
        </authorList>
    </citation>
    <scope>NUCLEOTIDE SEQUENCE</scope>
    <source>
        <strain evidence="1">PSN4</strain>
    </source>
</reference>
<dbReference type="GO" id="GO:0061671">
    <property type="term" value="C:Cbp3p-Cbp6 complex"/>
    <property type="evidence" value="ECO:0007669"/>
    <property type="project" value="InterPro"/>
</dbReference>
<keyword evidence="2" id="KW-1185">Reference proteome</keyword>
<dbReference type="Pfam" id="PF20180">
    <property type="entry name" value="UQCC2_CBP6"/>
    <property type="match status" value="1"/>
</dbReference>
<dbReference type="GO" id="GO:0043022">
    <property type="term" value="F:ribosome binding"/>
    <property type="evidence" value="ECO:0007669"/>
    <property type="project" value="InterPro"/>
</dbReference>
<name>A0AAJ0BBH7_9PEZI</name>
<gene>
    <name evidence="1" type="ORF">QBC47DRAFT_49004</name>
</gene>
<evidence type="ECO:0000313" key="2">
    <source>
        <dbReference type="Proteomes" id="UP001239445"/>
    </source>
</evidence>
<dbReference type="Proteomes" id="UP001239445">
    <property type="component" value="Unassembled WGS sequence"/>
</dbReference>
<dbReference type="InterPro" id="IPR037653">
    <property type="entry name" value="Cbp6"/>
</dbReference>
<organism evidence="1 2">
    <name type="scientific">Echria macrotheca</name>
    <dbReference type="NCBI Taxonomy" id="438768"/>
    <lineage>
        <taxon>Eukaryota</taxon>
        <taxon>Fungi</taxon>
        <taxon>Dikarya</taxon>
        <taxon>Ascomycota</taxon>
        <taxon>Pezizomycotina</taxon>
        <taxon>Sordariomycetes</taxon>
        <taxon>Sordariomycetidae</taxon>
        <taxon>Sordariales</taxon>
        <taxon>Schizotheciaceae</taxon>
        <taxon>Echria</taxon>
    </lineage>
</organism>
<comment type="caution">
    <text evidence="1">The sequence shown here is derived from an EMBL/GenBank/DDBJ whole genome shotgun (WGS) entry which is preliminary data.</text>
</comment>
<dbReference type="GO" id="GO:0034551">
    <property type="term" value="P:mitochondrial respiratory chain complex III assembly"/>
    <property type="evidence" value="ECO:0007669"/>
    <property type="project" value="TreeGrafter"/>
</dbReference>
<dbReference type="PANTHER" id="PTHR28250:SF1">
    <property type="entry name" value="CYTOCHROME B PRE-MRNA-PROCESSING PROTEIN 6"/>
    <property type="match status" value="1"/>
</dbReference>
<protein>
    <submittedName>
        <fullName evidence="1">Uncharacterized protein</fullName>
    </submittedName>
</protein>
<proteinExistence type="predicted"/>
<dbReference type="AlphaFoldDB" id="A0AAJ0BBH7"/>
<dbReference type="PANTHER" id="PTHR28250">
    <property type="entry name" value="CYTOCHROME B PRE-MRNA-PROCESSING PROTEIN 6"/>
    <property type="match status" value="1"/>
</dbReference>
<dbReference type="EMBL" id="MU839838">
    <property type="protein sequence ID" value="KAK1752871.1"/>
    <property type="molecule type" value="Genomic_DNA"/>
</dbReference>
<evidence type="ECO:0000313" key="1">
    <source>
        <dbReference type="EMBL" id="KAK1752871.1"/>
    </source>
</evidence>
<sequence length="125" mass="14253">MSGAGRRALTEIRRAVERWPHDALRPDCQLQTVLAKRLEAGSIAPASAASQSAGAREDAERKQANALFALVENRYITRHRLSDRMMKPKFNPTYYEDLLAEIEEAPNRSWTARISKKLRGMFRLK</sequence>
<accession>A0AAJ0BBH7</accession>